<reference evidence="1 2" key="1">
    <citation type="submission" date="2016-07" db="EMBL/GenBank/DDBJ databases">
        <authorList>
            <person name="Townsley L."/>
            <person name="Shank E.A."/>
        </authorList>
    </citation>
    <scope>NUCLEOTIDE SEQUENCE [LARGE SCALE GENOMIC DNA]</scope>
    <source>
        <strain evidence="1 2">CH01</strain>
    </source>
</reference>
<gene>
    <name evidence="1" type="ORF">BED47_04270</name>
</gene>
<proteinExistence type="predicted"/>
<name>A0ABX2ZYQ5_9BACI</name>
<dbReference type="RefSeq" id="WP_069032565.1">
    <property type="nucleotide sequence ID" value="NZ_MDKC01000002.1"/>
</dbReference>
<evidence type="ECO:0008006" key="3">
    <source>
        <dbReference type="Google" id="ProtNLM"/>
    </source>
</evidence>
<protein>
    <recommendedName>
        <fullName evidence="3">Lipoprotein</fullName>
    </recommendedName>
</protein>
<accession>A0ABX2ZYQ5</accession>
<sequence>MKKIIPVLMLVLVILTGCNSDTIYTPLYDGKKLIIGVIGNIPKVREENVKFKHINLDKIEETKNLSSEFDAIIIKKEHLSKVANHKYLAIYQHSGLPFFFMDSKKSFELIINGQISYKDAPDMVDQSYATGILDENHFCGYGLYNDKVNDLNIKDVYTRIFKTIDSSKCFND</sequence>
<keyword evidence="2" id="KW-1185">Reference proteome</keyword>
<organism evidence="1 2">
    <name type="scientific">Gottfriedia luciferensis</name>
    <dbReference type="NCBI Taxonomy" id="178774"/>
    <lineage>
        <taxon>Bacteria</taxon>
        <taxon>Bacillati</taxon>
        <taxon>Bacillota</taxon>
        <taxon>Bacilli</taxon>
        <taxon>Bacillales</taxon>
        <taxon>Bacillaceae</taxon>
        <taxon>Gottfriedia</taxon>
    </lineage>
</organism>
<evidence type="ECO:0000313" key="1">
    <source>
        <dbReference type="EMBL" id="ODG93504.1"/>
    </source>
</evidence>
<dbReference type="EMBL" id="MDKC01000002">
    <property type="protein sequence ID" value="ODG93504.1"/>
    <property type="molecule type" value="Genomic_DNA"/>
</dbReference>
<evidence type="ECO:0000313" key="2">
    <source>
        <dbReference type="Proteomes" id="UP000094580"/>
    </source>
</evidence>
<comment type="caution">
    <text evidence="1">The sequence shown here is derived from an EMBL/GenBank/DDBJ whole genome shotgun (WGS) entry which is preliminary data.</text>
</comment>
<dbReference type="Proteomes" id="UP000094580">
    <property type="component" value="Unassembled WGS sequence"/>
</dbReference>